<evidence type="ECO:0000313" key="3">
    <source>
        <dbReference type="Proteomes" id="UP000187209"/>
    </source>
</evidence>
<sequence>MKPKTIDETIMKRLTTAHTNFSSSVNAQTRLKVIAESKPLIDAHKKCKEIWQALQVADYKKEGALNDAALGILMDKQGKNLMELLLVKNVEDILDLLDEDEDGFLNEDEQIMIFSTIKERMQMCSEELCKVHEYGLFKEIMKGIRLIEDDINTYQKIFRSRNQKKELSAYYEIGEQRLKKFLHDWDLKFEDFENDCQERMEKLQSIHTNQMQELNVELEKDTDIFKIKPKAIIKNLQIKERLIAVNERFGEAQIIRNELKQLEIQEQNRVENLILLEKDKQRSKLRNKQEKEIEFVMLKNRASYNKLLIQKEQERIKLDKQIKLHLNDITKSQNLASSLAEKLAKSRDELRRSKLKSKKVKVYLGEAKKLNIRGKSSEVLPRVMIAGNNSKVGVQSTIGASYGYRSVSPLKKSLHNITKFKIKSDYLNQDTPVNAPPDYLNNTSLSCKAGKIMQLYSKHNKPLPSISLLYDDKLILL</sequence>
<dbReference type="PANTHER" id="PTHR47026:SF2">
    <property type="entry name" value="FLAGELLAR ASSOCIATED PROTEIN"/>
    <property type="match status" value="1"/>
</dbReference>
<protein>
    <recommendedName>
        <fullName evidence="1">EF-hand domain-containing protein</fullName>
    </recommendedName>
</protein>
<proteinExistence type="predicted"/>
<dbReference type="InterPro" id="IPR002048">
    <property type="entry name" value="EF_hand_dom"/>
</dbReference>
<feature type="domain" description="EF-hand" evidence="1">
    <location>
        <begin position="85"/>
        <end position="120"/>
    </location>
</feature>
<keyword evidence="3" id="KW-1185">Reference proteome</keyword>
<dbReference type="SUPFAM" id="SSF47473">
    <property type="entry name" value="EF-hand"/>
    <property type="match status" value="1"/>
</dbReference>
<dbReference type="AlphaFoldDB" id="A0A1R2B4Y1"/>
<gene>
    <name evidence="2" type="ORF">SteCoe_29979</name>
</gene>
<comment type="caution">
    <text evidence="2">The sequence shown here is derived from an EMBL/GenBank/DDBJ whole genome shotgun (WGS) entry which is preliminary data.</text>
</comment>
<evidence type="ECO:0000313" key="2">
    <source>
        <dbReference type="EMBL" id="OMJ71735.1"/>
    </source>
</evidence>
<dbReference type="EMBL" id="MPUH01000961">
    <property type="protein sequence ID" value="OMJ71735.1"/>
    <property type="molecule type" value="Genomic_DNA"/>
</dbReference>
<accession>A0A1R2B4Y1</accession>
<organism evidence="2 3">
    <name type="scientific">Stentor coeruleus</name>
    <dbReference type="NCBI Taxonomy" id="5963"/>
    <lineage>
        <taxon>Eukaryota</taxon>
        <taxon>Sar</taxon>
        <taxon>Alveolata</taxon>
        <taxon>Ciliophora</taxon>
        <taxon>Postciliodesmatophora</taxon>
        <taxon>Heterotrichea</taxon>
        <taxon>Heterotrichida</taxon>
        <taxon>Stentoridae</taxon>
        <taxon>Stentor</taxon>
    </lineage>
</organism>
<dbReference type="PANTHER" id="PTHR47026">
    <property type="entry name" value="PIGMENTOSA GTPASE REGULATOR-LIKE PROTEIN, PUTATIVE-RELATED"/>
    <property type="match status" value="1"/>
</dbReference>
<dbReference type="InterPro" id="IPR011992">
    <property type="entry name" value="EF-hand-dom_pair"/>
</dbReference>
<reference evidence="2 3" key="1">
    <citation type="submission" date="2016-11" db="EMBL/GenBank/DDBJ databases">
        <title>The macronuclear genome of Stentor coeruleus: a giant cell with tiny introns.</title>
        <authorList>
            <person name="Slabodnick M."/>
            <person name="Ruby J.G."/>
            <person name="Reiff S.B."/>
            <person name="Swart E.C."/>
            <person name="Gosai S."/>
            <person name="Prabakaran S."/>
            <person name="Witkowska E."/>
            <person name="Larue G.E."/>
            <person name="Fisher S."/>
            <person name="Freeman R.M."/>
            <person name="Gunawardena J."/>
            <person name="Chu W."/>
            <person name="Stover N.A."/>
            <person name="Gregory B.D."/>
            <person name="Nowacki M."/>
            <person name="Derisi J."/>
            <person name="Roy S.W."/>
            <person name="Marshall W.F."/>
            <person name="Sood P."/>
        </authorList>
    </citation>
    <scope>NUCLEOTIDE SEQUENCE [LARGE SCALE GENOMIC DNA]</scope>
    <source>
        <strain evidence="2">WM001</strain>
    </source>
</reference>
<dbReference type="Proteomes" id="UP000187209">
    <property type="component" value="Unassembled WGS sequence"/>
</dbReference>
<dbReference type="OrthoDB" id="311214at2759"/>
<name>A0A1R2B4Y1_9CILI</name>
<evidence type="ECO:0000259" key="1">
    <source>
        <dbReference type="PROSITE" id="PS50222"/>
    </source>
</evidence>
<dbReference type="PROSITE" id="PS50222">
    <property type="entry name" value="EF_HAND_2"/>
    <property type="match status" value="1"/>
</dbReference>
<dbReference type="GO" id="GO:0005509">
    <property type="term" value="F:calcium ion binding"/>
    <property type="evidence" value="ECO:0007669"/>
    <property type="project" value="InterPro"/>
</dbReference>